<comment type="similarity">
    <text evidence="3 20">Belongs to the DNA polymerase type-B family.</text>
</comment>
<evidence type="ECO:0000313" key="27">
    <source>
        <dbReference type="Proteomes" id="UP001140217"/>
    </source>
</evidence>
<dbReference type="SMART" id="SM00486">
    <property type="entry name" value="POLBc"/>
    <property type="match status" value="1"/>
</dbReference>
<keyword evidence="11" id="KW-0378">Hydrolase</keyword>
<dbReference type="EC" id="2.7.7.7" evidence="20"/>
<evidence type="ECO:0000256" key="10">
    <source>
        <dbReference type="ARBA" id="ARBA00022771"/>
    </source>
</evidence>
<evidence type="ECO:0000256" key="5">
    <source>
        <dbReference type="ARBA" id="ARBA00022679"/>
    </source>
</evidence>
<dbReference type="GO" id="GO:0008296">
    <property type="term" value="F:3'-5'-DNA exonuclease activity"/>
    <property type="evidence" value="ECO:0007669"/>
    <property type="project" value="TreeGrafter"/>
</dbReference>
<gene>
    <name evidence="26" type="primary">POL3</name>
    <name evidence="26" type="ORF">H4R18_001795</name>
</gene>
<accession>A0A9W8HBP3</accession>
<dbReference type="InterPro" id="IPR006133">
    <property type="entry name" value="DNA-dir_DNA_pol_B_exonuc"/>
</dbReference>
<dbReference type="CDD" id="cd05777">
    <property type="entry name" value="DNA_polB_delta_exo"/>
    <property type="match status" value="1"/>
</dbReference>
<dbReference type="CDD" id="cd05533">
    <property type="entry name" value="POLBc_delta"/>
    <property type="match status" value="1"/>
</dbReference>
<dbReference type="InterPro" id="IPR036397">
    <property type="entry name" value="RNaseH_sf"/>
</dbReference>
<evidence type="ECO:0000256" key="1">
    <source>
        <dbReference type="ARBA" id="ARBA00001966"/>
    </source>
</evidence>
<dbReference type="GO" id="GO:0003887">
    <property type="term" value="F:DNA-directed DNA polymerase activity"/>
    <property type="evidence" value="ECO:0007669"/>
    <property type="project" value="UniProtKB-KW"/>
</dbReference>
<dbReference type="InterPro" id="IPR006172">
    <property type="entry name" value="DNA-dir_DNA_pol_B"/>
</dbReference>
<dbReference type="InterPro" id="IPR012337">
    <property type="entry name" value="RNaseH-like_sf"/>
</dbReference>
<evidence type="ECO:0000256" key="2">
    <source>
        <dbReference type="ARBA" id="ARBA00004123"/>
    </source>
</evidence>
<comment type="cofactor">
    <cofactor evidence="1 20">
        <name>[4Fe-4S] cluster</name>
        <dbReference type="ChEBI" id="CHEBI:49883"/>
    </cofactor>
</comment>
<evidence type="ECO:0000256" key="11">
    <source>
        <dbReference type="ARBA" id="ARBA00022801"/>
    </source>
</evidence>
<dbReference type="Gene3D" id="3.30.420.10">
    <property type="entry name" value="Ribonuclease H-like superfamily/Ribonuclease H"/>
    <property type="match status" value="1"/>
</dbReference>
<keyword evidence="16 20" id="KW-0411">Iron-sulfur</keyword>
<evidence type="ECO:0000256" key="20">
    <source>
        <dbReference type="RuleBase" id="RU000442"/>
    </source>
</evidence>
<evidence type="ECO:0000256" key="17">
    <source>
        <dbReference type="ARBA" id="ARBA00023125"/>
    </source>
</evidence>
<evidence type="ECO:0000256" key="3">
    <source>
        <dbReference type="ARBA" id="ARBA00005755"/>
    </source>
</evidence>
<keyword evidence="7 20" id="KW-0235">DNA replication</keyword>
<dbReference type="AlphaFoldDB" id="A0A9W8HBP3"/>
<keyword evidence="12 20" id="KW-0862">Zinc</keyword>
<dbReference type="GO" id="GO:0003677">
    <property type="term" value="F:DNA binding"/>
    <property type="evidence" value="ECO:0007669"/>
    <property type="project" value="UniProtKB-KW"/>
</dbReference>
<keyword evidence="9 20" id="KW-0479">Metal-binding</keyword>
<comment type="catalytic activity">
    <reaction evidence="19 20">
        <text>DNA(n) + a 2'-deoxyribonucleoside 5'-triphosphate = DNA(n+1) + diphosphate</text>
        <dbReference type="Rhea" id="RHEA:22508"/>
        <dbReference type="Rhea" id="RHEA-COMP:17339"/>
        <dbReference type="Rhea" id="RHEA-COMP:17340"/>
        <dbReference type="ChEBI" id="CHEBI:33019"/>
        <dbReference type="ChEBI" id="CHEBI:61560"/>
        <dbReference type="ChEBI" id="CHEBI:173112"/>
        <dbReference type="EC" id="2.7.7.7"/>
    </reaction>
</comment>
<dbReference type="SUPFAM" id="SSF56672">
    <property type="entry name" value="DNA/RNA polymerases"/>
    <property type="match status" value="1"/>
</dbReference>
<evidence type="ECO:0000256" key="16">
    <source>
        <dbReference type="ARBA" id="ARBA00023014"/>
    </source>
</evidence>
<dbReference type="Gene3D" id="3.90.1600.10">
    <property type="entry name" value="Palm domain of DNA polymerase"/>
    <property type="match status" value="1"/>
</dbReference>
<evidence type="ECO:0000256" key="21">
    <source>
        <dbReference type="SAM" id="MobiDB-lite"/>
    </source>
</evidence>
<dbReference type="InterPro" id="IPR043502">
    <property type="entry name" value="DNA/RNA_pol_sf"/>
</dbReference>
<dbReference type="Proteomes" id="UP001140217">
    <property type="component" value="Unassembled WGS sequence"/>
</dbReference>
<dbReference type="PRINTS" id="PR00106">
    <property type="entry name" value="DNAPOLB"/>
</dbReference>
<feature type="domain" description="DNA-directed DNA polymerase family B multifunctional" evidence="22">
    <location>
        <begin position="535"/>
        <end position="965"/>
    </location>
</feature>
<feature type="region of interest" description="Disordered" evidence="21">
    <location>
        <begin position="1"/>
        <end position="47"/>
    </location>
</feature>
<keyword evidence="5 20" id="KW-0808">Transferase</keyword>
<evidence type="ECO:0000256" key="13">
    <source>
        <dbReference type="ARBA" id="ARBA00022839"/>
    </source>
</evidence>
<dbReference type="Pfam" id="PF00136">
    <property type="entry name" value="DNA_pol_B"/>
    <property type="match status" value="1"/>
</dbReference>
<dbReference type="GO" id="GO:0006287">
    <property type="term" value="P:base-excision repair, gap-filling"/>
    <property type="evidence" value="ECO:0007669"/>
    <property type="project" value="TreeGrafter"/>
</dbReference>
<dbReference type="Gene3D" id="1.10.132.60">
    <property type="entry name" value="DNA polymerase family B, C-terminal domain"/>
    <property type="match status" value="1"/>
</dbReference>
<dbReference type="InterPro" id="IPR025687">
    <property type="entry name" value="Znf-C4pol"/>
</dbReference>
<evidence type="ECO:0000256" key="14">
    <source>
        <dbReference type="ARBA" id="ARBA00022932"/>
    </source>
</evidence>
<dbReference type="PANTHER" id="PTHR10322:SF23">
    <property type="entry name" value="DNA POLYMERASE DELTA CATALYTIC SUBUNIT"/>
    <property type="match status" value="1"/>
</dbReference>
<evidence type="ECO:0000313" key="26">
    <source>
        <dbReference type="EMBL" id="KAJ2783276.1"/>
    </source>
</evidence>
<protein>
    <recommendedName>
        <fullName evidence="20">DNA polymerase</fullName>
        <ecNumber evidence="20">2.7.7.7</ecNumber>
    </recommendedName>
</protein>
<keyword evidence="8" id="KW-0540">Nuclease</keyword>
<keyword evidence="18 20" id="KW-0539">Nucleus</keyword>
<dbReference type="GO" id="GO:0051539">
    <property type="term" value="F:4 iron, 4 sulfur cluster binding"/>
    <property type="evidence" value="ECO:0007669"/>
    <property type="project" value="UniProtKB-KW"/>
</dbReference>
<dbReference type="Gene3D" id="1.10.287.690">
    <property type="entry name" value="Helix hairpin bin"/>
    <property type="match status" value="1"/>
</dbReference>
<dbReference type="GO" id="GO:0008270">
    <property type="term" value="F:zinc ion binding"/>
    <property type="evidence" value="ECO:0007669"/>
    <property type="project" value="UniProtKB-KW"/>
</dbReference>
<keyword evidence="27" id="KW-1185">Reference proteome</keyword>
<keyword evidence="15 20" id="KW-0408">Iron</keyword>
<organism evidence="26 27">
    <name type="scientific">Coemansia javaensis</name>
    <dbReference type="NCBI Taxonomy" id="2761396"/>
    <lineage>
        <taxon>Eukaryota</taxon>
        <taxon>Fungi</taxon>
        <taxon>Fungi incertae sedis</taxon>
        <taxon>Zoopagomycota</taxon>
        <taxon>Kickxellomycotina</taxon>
        <taxon>Kickxellomycetes</taxon>
        <taxon>Kickxellales</taxon>
        <taxon>Kickxellaceae</taxon>
        <taxon>Coemansia</taxon>
    </lineage>
</organism>
<evidence type="ECO:0000259" key="23">
    <source>
        <dbReference type="Pfam" id="PF03104"/>
    </source>
</evidence>
<dbReference type="Pfam" id="PF03104">
    <property type="entry name" value="DNA_pol_B_exo1"/>
    <property type="match status" value="1"/>
</dbReference>
<evidence type="ECO:0000256" key="6">
    <source>
        <dbReference type="ARBA" id="ARBA00022695"/>
    </source>
</evidence>
<feature type="compositionally biased region" description="Low complexity" evidence="21">
    <location>
        <begin position="32"/>
        <end position="42"/>
    </location>
</feature>
<evidence type="ECO:0000256" key="8">
    <source>
        <dbReference type="ARBA" id="ARBA00022722"/>
    </source>
</evidence>
<dbReference type="GO" id="GO:0006297">
    <property type="term" value="P:nucleotide-excision repair, DNA gap filling"/>
    <property type="evidence" value="ECO:0007669"/>
    <property type="project" value="TreeGrafter"/>
</dbReference>
<feature type="compositionally biased region" description="Polar residues" evidence="21">
    <location>
        <begin position="14"/>
        <end position="27"/>
    </location>
</feature>
<evidence type="ECO:0000256" key="15">
    <source>
        <dbReference type="ARBA" id="ARBA00023004"/>
    </source>
</evidence>
<dbReference type="GO" id="GO:0043625">
    <property type="term" value="C:delta DNA polymerase complex"/>
    <property type="evidence" value="ECO:0007669"/>
    <property type="project" value="UniProtKB-ARBA"/>
</dbReference>
<dbReference type="EMBL" id="JANBUL010000051">
    <property type="protein sequence ID" value="KAJ2783276.1"/>
    <property type="molecule type" value="Genomic_DNA"/>
</dbReference>
<keyword evidence="6 20" id="KW-0548">Nucleotidyltransferase</keyword>
<feature type="domain" description="C4-type zinc-finger of DNA polymerase delta" evidence="24">
    <location>
        <begin position="1002"/>
        <end position="1075"/>
    </location>
</feature>
<dbReference type="GO" id="GO:0045004">
    <property type="term" value="P:DNA replication proofreading"/>
    <property type="evidence" value="ECO:0007669"/>
    <property type="project" value="TreeGrafter"/>
</dbReference>
<dbReference type="InterPro" id="IPR006134">
    <property type="entry name" value="DNA-dir_DNA_pol_B_multi_dom"/>
</dbReference>
<dbReference type="FunFam" id="1.10.132.60:FF:000001">
    <property type="entry name" value="DNA polymerase"/>
    <property type="match status" value="1"/>
</dbReference>
<dbReference type="NCBIfam" id="TIGR00592">
    <property type="entry name" value="pol2"/>
    <property type="match status" value="1"/>
</dbReference>
<feature type="domain" description="DNA-directed DNA polymerase family B exonuclease" evidence="23">
    <location>
        <begin position="237"/>
        <end position="470"/>
    </location>
</feature>
<evidence type="ECO:0000256" key="9">
    <source>
        <dbReference type="ARBA" id="ARBA00022723"/>
    </source>
</evidence>
<dbReference type="Pfam" id="PF14260">
    <property type="entry name" value="zf-C4pol"/>
    <property type="match status" value="1"/>
</dbReference>
<dbReference type="FunFam" id="3.30.420.10:FF:000004">
    <property type="entry name" value="DNA polymerase"/>
    <property type="match status" value="1"/>
</dbReference>
<keyword evidence="13" id="KW-0269">Exonuclease</keyword>
<evidence type="ECO:0000259" key="24">
    <source>
        <dbReference type="Pfam" id="PF14260"/>
    </source>
</evidence>
<reference evidence="26" key="1">
    <citation type="submission" date="2022-07" db="EMBL/GenBank/DDBJ databases">
        <title>Phylogenomic reconstructions and comparative analyses of Kickxellomycotina fungi.</title>
        <authorList>
            <person name="Reynolds N.K."/>
            <person name="Stajich J.E."/>
            <person name="Barry K."/>
            <person name="Grigoriev I.V."/>
            <person name="Crous P."/>
            <person name="Smith M.E."/>
        </authorList>
    </citation>
    <scope>NUCLEOTIDE SEQUENCE</scope>
    <source>
        <strain evidence="26">NBRC 105414</strain>
    </source>
</reference>
<evidence type="ECO:0000256" key="7">
    <source>
        <dbReference type="ARBA" id="ARBA00022705"/>
    </source>
</evidence>
<feature type="domain" description="DNA polymerase delta/zeta catalytic subunit N-terminal" evidence="25">
    <location>
        <begin position="129"/>
        <end position="214"/>
    </location>
</feature>
<evidence type="ECO:0000256" key="19">
    <source>
        <dbReference type="ARBA" id="ARBA00049244"/>
    </source>
</evidence>
<proteinExistence type="inferred from homology"/>
<dbReference type="OrthoDB" id="2414538at2759"/>
<evidence type="ECO:0000259" key="22">
    <source>
        <dbReference type="Pfam" id="PF00136"/>
    </source>
</evidence>
<comment type="subcellular location">
    <subcellularLocation>
        <location evidence="2 20">Nucleus</location>
    </subcellularLocation>
</comment>
<keyword evidence="17 20" id="KW-0238">DNA-binding</keyword>
<comment type="caution">
    <text evidence="26">The sequence shown here is derived from an EMBL/GenBank/DDBJ whole genome shotgun (WGS) entry which is preliminary data.</text>
</comment>
<keyword evidence="14 20" id="KW-0239">DNA-directed DNA polymerase</keyword>
<dbReference type="InterPro" id="IPR017964">
    <property type="entry name" value="DNA-dir_DNA_pol_B_CS"/>
</dbReference>
<dbReference type="FunFam" id="1.10.287.690:FF:000001">
    <property type="entry name" value="DNA polymerase"/>
    <property type="match status" value="1"/>
</dbReference>
<evidence type="ECO:0000256" key="18">
    <source>
        <dbReference type="ARBA" id="ARBA00023242"/>
    </source>
</evidence>
<keyword evidence="4 20" id="KW-0004">4Fe-4S</keyword>
<evidence type="ECO:0000259" key="25">
    <source>
        <dbReference type="Pfam" id="PF24055"/>
    </source>
</evidence>
<dbReference type="GO" id="GO:0000166">
    <property type="term" value="F:nucleotide binding"/>
    <property type="evidence" value="ECO:0007669"/>
    <property type="project" value="InterPro"/>
</dbReference>
<evidence type="ECO:0000256" key="12">
    <source>
        <dbReference type="ARBA" id="ARBA00022833"/>
    </source>
</evidence>
<keyword evidence="10 20" id="KW-0863">Zinc-finger</keyword>
<name>A0A9W8HBP3_9FUNG</name>
<dbReference type="Gene3D" id="2.40.50.730">
    <property type="match status" value="2"/>
</dbReference>
<evidence type="ECO:0000256" key="4">
    <source>
        <dbReference type="ARBA" id="ARBA00022485"/>
    </source>
</evidence>
<dbReference type="PROSITE" id="PS00116">
    <property type="entry name" value="DNA_POLYMERASE_B"/>
    <property type="match status" value="1"/>
</dbReference>
<dbReference type="SUPFAM" id="SSF53098">
    <property type="entry name" value="Ribonuclease H-like"/>
    <property type="match status" value="1"/>
</dbReference>
<dbReference type="InterPro" id="IPR023211">
    <property type="entry name" value="DNA_pol_palm_dom_sf"/>
</dbReference>
<dbReference type="InterPro" id="IPR056435">
    <property type="entry name" value="DPOD/Z_N"/>
</dbReference>
<dbReference type="Pfam" id="PF24055">
    <property type="entry name" value="POL3_N"/>
    <property type="match status" value="1"/>
</dbReference>
<dbReference type="InterPro" id="IPR050240">
    <property type="entry name" value="DNA_pol_type-B"/>
</dbReference>
<dbReference type="PANTHER" id="PTHR10322">
    <property type="entry name" value="DNA POLYMERASE CATALYTIC SUBUNIT"/>
    <property type="match status" value="1"/>
</dbReference>
<sequence>MGSQDAGKRPAGFNVSSQAPSAQTMQSKRARLNAARAKAGGAMDSGADELLPEDFSMELEGLERHGDHVDDPTVLWPRAAAPPLNAQTTDLVFQQMEIDEEYAPGTNTVAARMFGVTEEGHSVVCYVHGFFPYFYCTAPAGLEEKDVPLVVAELNRLAQSGAAGAGGAAGRGDGSSRADAVVAIEMCMREPLFGYHGNVKAPFFRVVVRNPRLMRQVTQVVKRGFNVPGVGLYAASLYESNLEYTIRLMVDTGIVGASWVQLPAGKYSVRATSRTFCQYEVEVDYRDLIAHEPVGEWSKVAPLRILSLDIECAGRPGIFPEPKTDPVIQIANIVTVQGQRQPFIRNVFTLDTCAPIPGVHVQSFQNEADMLHRWAEFVQICDPDIVIGYNTTDFDLPYLLDRAEALGAHRFPFLGRVRDAKTTVAAAHFSSKAYGSRDSKDIGLDGRVQFDVLAAMRREYKLRSFSLNAVSAKFLGEQKEDVPYSIITDLQRESPETRRRLAVYCLKDAFLPQRLVDKLMFLVNAMEMARVTGVQFNYLLTRGQQIRVISQLFRHSSRQGLVVPVIESHGGAEQYEGATVIEPKRGYYDMPIATLDFASLYPSIMMAHNLCYTTLLNPQTIERLKLVEGVDYTVTPTRDCFVKPSRRAGLLPHILKELLSARKQAKAEMKKETDPFKVQVLNGRQLALKISANSVYGFTGALNGRLPCLQISASVTAFGRQMIDKTTAEVQSHYTVANGYAHDAVVIYGDTDSVMVNFGVKTLEEAMRLGQEAADYVTTKFISPIKLEFEKVYFPYLLINKKRYAGLYWTRPDKYDKLDTKGLETVRRDNCQLVPLVLDTCLKMMLIDRNVDGAVEYTKGVIADLLQNKVDLSMLVISKQLSKTDYAGKQAHVELAERMRKRDAGSAPQLGDRVPYVIIKGTKNAKTYEKAEDPIYALENNLPIDTNYYVEHQLTNPLTRIFEPVLGSKVSTLFKGSHTRTIHVAAPTTGAMARFTVKTNTCLGCRTPLKKENQHRAVCQHCQSRLPEIYVRNMDTMRELEMRYARLWTECQRCQGSVNTEVVCTNSDCPIFYMRRKAQKDAQEQAAVMERFDCSW</sequence>
<dbReference type="InterPro" id="IPR042087">
    <property type="entry name" value="DNA_pol_B_thumb"/>
</dbReference>